<dbReference type="EMBL" id="LT907782">
    <property type="protein sequence ID" value="SNX59081.1"/>
    <property type="molecule type" value="Genomic_DNA"/>
</dbReference>
<evidence type="ECO:0000313" key="3">
    <source>
        <dbReference type="Proteomes" id="UP000242498"/>
    </source>
</evidence>
<dbReference type="Pfam" id="PF13271">
    <property type="entry name" value="DUF4062"/>
    <property type="match status" value="1"/>
</dbReference>
<evidence type="ECO:0000259" key="1">
    <source>
        <dbReference type="Pfam" id="PF13271"/>
    </source>
</evidence>
<dbReference type="Proteomes" id="UP000242498">
    <property type="component" value="Chromosome I"/>
</dbReference>
<feature type="domain" description="DUF4062" evidence="1">
    <location>
        <begin position="7"/>
        <end position="89"/>
    </location>
</feature>
<reference evidence="2 3" key="1">
    <citation type="submission" date="2017-08" db="EMBL/GenBank/DDBJ databases">
        <authorList>
            <person name="de Groot N.N."/>
        </authorList>
    </citation>
    <scope>NUCLEOTIDE SEQUENCE [LARGE SCALE GENOMIC DNA]</scope>
    <source>
        <strain evidence="2 3">Nm15</strain>
    </source>
</reference>
<organism evidence="2 3">
    <name type="scientific">Nitrosomonas ureae</name>
    <dbReference type="NCBI Taxonomy" id="44577"/>
    <lineage>
        <taxon>Bacteria</taxon>
        <taxon>Pseudomonadati</taxon>
        <taxon>Pseudomonadota</taxon>
        <taxon>Betaproteobacteria</taxon>
        <taxon>Nitrosomonadales</taxon>
        <taxon>Nitrosomonadaceae</taxon>
        <taxon>Nitrosomonas</taxon>
    </lineage>
</organism>
<gene>
    <name evidence="2" type="ORF">SAMN06296273_0523</name>
</gene>
<sequence>MTSKRYQVFVSSTYNDLIEERAEIMQALLELDCMPAGMELFPAANEEQWNWIKKVIDESDYYLVIIGGRYGTISNATGMSFTEMEYRYAIETVKPVIAFLHEDPSKIEAGKTEGSSQAKKKLEQFRKLAEQRLCKYFTSPADLGAKMSRSITQLIKHHPSPGWIRANQIPEDHSQEVLNMKKHIEELEKRLRQVGLVEPAGTEKLSKGKDEFSVDFSFETKNAETAKNGAKYWKKDGEFDHTFKTSWDSLFTYLAPDLISPTSEYRVISRLNQFIEESNSSYFATKHENQKIYNIRIYSSSFDTLKIQLRALKLISIVDSDKWMLSPYGDNYMTKLLAVHKV</sequence>
<dbReference type="RefSeq" id="WP_096291889.1">
    <property type="nucleotide sequence ID" value="NZ_LT907782.1"/>
</dbReference>
<dbReference type="InterPro" id="IPR025139">
    <property type="entry name" value="DUF4062"/>
</dbReference>
<name>A0A285BUW1_9PROT</name>
<dbReference type="OrthoDB" id="72299at2"/>
<accession>A0A285BUW1</accession>
<protein>
    <recommendedName>
        <fullName evidence="1">DUF4062 domain-containing protein</fullName>
    </recommendedName>
</protein>
<proteinExistence type="predicted"/>
<dbReference type="AlphaFoldDB" id="A0A285BUW1"/>
<evidence type="ECO:0000313" key="2">
    <source>
        <dbReference type="EMBL" id="SNX59081.1"/>
    </source>
</evidence>